<evidence type="ECO:0000256" key="4">
    <source>
        <dbReference type="ARBA" id="ARBA00022690"/>
    </source>
</evidence>
<dbReference type="InterPro" id="IPR036819">
    <property type="entry name" value="Subtilisin_inhibitor-like_sf"/>
</dbReference>
<dbReference type="GO" id="GO:0004867">
    <property type="term" value="F:serine-type endopeptidase inhibitor activity"/>
    <property type="evidence" value="ECO:0007669"/>
    <property type="project" value="UniProtKB-KW"/>
</dbReference>
<evidence type="ECO:0000256" key="7">
    <source>
        <dbReference type="SAM" id="SignalP"/>
    </source>
</evidence>
<evidence type="ECO:0000256" key="5">
    <source>
        <dbReference type="ARBA" id="ARBA00022900"/>
    </source>
</evidence>
<evidence type="ECO:0000256" key="3">
    <source>
        <dbReference type="ARBA" id="ARBA00022525"/>
    </source>
</evidence>
<dbReference type="AlphaFoldDB" id="A0A4Q7L3I4"/>
<proteinExistence type="inferred from homology"/>
<dbReference type="Gene3D" id="3.30.350.10">
    <property type="entry name" value="Subtilisin inhibitor-like"/>
    <property type="match status" value="1"/>
</dbReference>
<keyword evidence="7" id="KW-0732">Signal</keyword>
<gene>
    <name evidence="9" type="ORF">EV193_102725</name>
</gene>
<evidence type="ECO:0000313" key="9">
    <source>
        <dbReference type="EMBL" id="RZS43744.1"/>
    </source>
</evidence>
<feature type="chain" id="PRO_5039522512" evidence="7">
    <location>
        <begin position="28"/>
        <end position="142"/>
    </location>
</feature>
<keyword evidence="5" id="KW-0722">Serine protease inhibitor</keyword>
<evidence type="ECO:0000256" key="6">
    <source>
        <dbReference type="ARBA" id="ARBA00023157"/>
    </source>
</evidence>
<dbReference type="Pfam" id="PF00720">
    <property type="entry name" value="SSI"/>
    <property type="match status" value="1"/>
</dbReference>
<name>A0A4Q7L3I4_9PSEU</name>
<reference evidence="9 10" key="1">
    <citation type="submission" date="2019-02" db="EMBL/GenBank/DDBJ databases">
        <title>Genomic Encyclopedia of Type Strains, Phase IV (KMG-IV): sequencing the most valuable type-strain genomes for metagenomic binning, comparative biology and taxonomic classification.</title>
        <authorList>
            <person name="Goeker M."/>
        </authorList>
    </citation>
    <scope>NUCLEOTIDE SEQUENCE [LARGE SCALE GENOMIC DNA]</scope>
    <source>
        <strain evidence="9 10">DSM 101727</strain>
    </source>
</reference>
<keyword evidence="6" id="KW-1015">Disulfide bond</keyword>
<dbReference type="GO" id="GO:0005576">
    <property type="term" value="C:extracellular region"/>
    <property type="evidence" value="ECO:0007669"/>
    <property type="project" value="UniProtKB-SubCell"/>
</dbReference>
<accession>A0A4Q7L3I4</accession>
<protein>
    <submittedName>
        <fullName evidence="9">Subtilisin inhibitor-like</fullName>
    </submittedName>
</protein>
<evidence type="ECO:0000256" key="1">
    <source>
        <dbReference type="ARBA" id="ARBA00004613"/>
    </source>
</evidence>
<keyword evidence="10" id="KW-1185">Reference proteome</keyword>
<evidence type="ECO:0000259" key="8">
    <source>
        <dbReference type="Pfam" id="PF00720"/>
    </source>
</evidence>
<dbReference type="EMBL" id="SGWQ01000002">
    <property type="protein sequence ID" value="RZS43744.1"/>
    <property type="molecule type" value="Genomic_DNA"/>
</dbReference>
<dbReference type="Proteomes" id="UP000294257">
    <property type="component" value="Unassembled WGS sequence"/>
</dbReference>
<dbReference type="InterPro" id="IPR023549">
    <property type="entry name" value="Subtilisin_inhibitor"/>
</dbReference>
<dbReference type="OrthoDB" id="4567948at2"/>
<comment type="subcellular location">
    <subcellularLocation>
        <location evidence="1">Secreted</location>
    </subcellularLocation>
</comment>
<keyword evidence="4" id="KW-0646">Protease inhibitor</keyword>
<dbReference type="SUPFAM" id="SSF55399">
    <property type="entry name" value="Subtilisin inhibitor"/>
    <property type="match status" value="1"/>
</dbReference>
<evidence type="ECO:0000256" key="2">
    <source>
        <dbReference type="ARBA" id="ARBA00010472"/>
    </source>
</evidence>
<feature type="signal peptide" evidence="7">
    <location>
        <begin position="1"/>
        <end position="27"/>
    </location>
</feature>
<keyword evidence="3" id="KW-0964">Secreted</keyword>
<comment type="caution">
    <text evidence="9">The sequence shown here is derived from an EMBL/GenBank/DDBJ whole genome shotgun (WGS) entry which is preliminary data.</text>
</comment>
<evidence type="ECO:0000313" key="10">
    <source>
        <dbReference type="Proteomes" id="UP000294257"/>
    </source>
</evidence>
<organism evidence="9 10">
    <name type="scientific">Herbihabitans rhizosphaerae</name>
    <dbReference type="NCBI Taxonomy" id="1872711"/>
    <lineage>
        <taxon>Bacteria</taxon>
        <taxon>Bacillati</taxon>
        <taxon>Actinomycetota</taxon>
        <taxon>Actinomycetes</taxon>
        <taxon>Pseudonocardiales</taxon>
        <taxon>Pseudonocardiaceae</taxon>
        <taxon>Herbihabitans</taxon>
    </lineage>
</organism>
<comment type="similarity">
    <text evidence="2">Belongs to the protease inhibitor I16 (SSI) family.</text>
</comment>
<dbReference type="RefSeq" id="WP_130343541.1">
    <property type="nucleotide sequence ID" value="NZ_SGWQ01000002.1"/>
</dbReference>
<sequence length="142" mass="15067">MKTVRVVAAVAVIGIAAATVTSFAAKADPAEPTRDNRTELTIRYTDGSTPMPAAVWSLKCSPDTGTHPNVGPACHRLASAGNTENPFAPVPPGTACTLIYGGPEEARVTGFWRGRWIDAEFSRETGCELGRWSNMVPVLPDI</sequence>
<feature type="domain" description="Subtilisin inhibitor" evidence="8">
    <location>
        <begin position="40"/>
        <end position="118"/>
    </location>
</feature>